<dbReference type="GO" id="GO:0051539">
    <property type="term" value="F:4 iron, 4 sulfur cluster binding"/>
    <property type="evidence" value="ECO:0007669"/>
    <property type="project" value="UniProtKB-KW"/>
</dbReference>
<dbReference type="OrthoDB" id="1714450at2759"/>
<evidence type="ECO:0000259" key="10">
    <source>
        <dbReference type="Pfam" id="PF13085"/>
    </source>
</evidence>
<keyword evidence="6" id="KW-0560">Oxidoreductase</keyword>
<evidence type="ECO:0000256" key="3">
    <source>
        <dbReference type="ARBA" id="ARBA00009433"/>
    </source>
</evidence>
<keyword evidence="4" id="KW-0004">4Fe-4S</keyword>
<dbReference type="GO" id="GO:0009055">
    <property type="term" value="F:electron transfer activity"/>
    <property type="evidence" value="ECO:0007669"/>
    <property type="project" value="InterPro"/>
</dbReference>
<evidence type="ECO:0000256" key="8">
    <source>
        <dbReference type="ARBA" id="ARBA00023014"/>
    </source>
</evidence>
<dbReference type="GO" id="GO:0022904">
    <property type="term" value="P:respiratory electron transport chain"/>
    <property type="evidence" value="ECO:0007669"/>
    <property type="project" value="TreeGrafter"/>
</dbReference>
<dbReference type="InterPro" id="IPR036010">
    <property type="entry name" value="2Fe-2S_ferredoxin-like_sf"/>
</dbReference>
<evidence type="ECO:0000256" key="2">
    <source>
        <dbReference type="ARBA" id="ARBA00001966"/>
    </source>
</evidence>
<evidence type="ECO:0000313" key="11">
    <source>
        <dbReference type="EMBL" id="KAF3455782.1"/>
    </source>
</evidence>
<comment type="cofactor">
    <cofactor evidence="2">
        <name>[4Fe-4S] cluster</name>
        <dbReference type="ChEBI" id="CHEBI:49883"/>
    </cofactor>
</comment>
<dbReference type="InterPro" id="IPR004489">
    <property type="entry name" value="Succ_DH/fum_Rdtase_Fe-S"/>
</dbReference>
<keyword evidence="12" id="KW-1185">Reference proteome</keyword>
<dbReference type="SUPFAM" id="SSF46548">
    <property type="entry name" value="alpha-helical ferredoxin"/>
    <property type="match status" value="1"/>
</dbReference>
<dbReference type="GO" id="GO:0006099">
    <property type="term" value="P:tricarboxylic acid cycle"/>
    <property type="evidence" value="ECO:0007669"/>
    <property type="project" value="InterPro"/>
</dbReference>
<dbReference type="SUPFAM" id="SSF54292">
    <property type="entry name" value="2Fe-2S ferredoxin-like"/>
    <property type="match status" value="1"/>
</dbReference>
<name>A0A8K0MRD9_9ROSA</name>
<evidence type="ECO:0000313" key="12">
    <source>
        <dbReference type="Proteomes" id="UP000796880"/>
    </source>
</evidence>
<accession>A0A8K0MRD9</accession>
<keyword evidence="7" id="KW-0408">Iron</keyword>
<dbReference type="GO" id="GO:0005739">
    <property type="term" value="C:mitochondrion"/>
    <property type="evidence" value="ECO:0007669"/>
    <property type="project" value="TreeGrafter"/>
</dbReference>
<comment type="cofactor">
    <cofactor evidence="1">
        <name>[3Fe-4S] cluster</name>
        <dbReference type="ChEBI" id="CHEBI:21137"/>
    </cofactor>
</comment>
<gene>
    <name evidence="11" type="ORF">FNV43_RR00424</name>
</gene>
<dbReference type="EMBL" id="VOIH02000001">
    <property type="protein sequence ID" value="KAF3455782.1"/>
    <property type="molecule type" value="Genomic_DNA"/>
</dbReference>
<protein>
    <recommendedName>
        <fullName evidence="10">Succinate dehydogenase/fumarate reductase N-terminal domain-containing protein</fullName>
    </recommendedName>
</protein>
<comment type="cofactor">
    <cofactor evidence="9">
        <name>[2Fe-2S] cluster</name>
        <dbReference type="ChEBI" id="CHEBI:190135"/>
    </cofactor>
</comment>
<dbReference type="PANTHER" id="PTHR11921">
    <property type="entry name" value="SUCCINATE DEHYDROGENASE IRON-SULFUR PROTEIN"/>
    <property type="match status" value="1"/>
</dbReference>
<comment type="similarity">
    <text evidence="3">Belongs to the succinate dehydrogenase/fumarate reductase iron-sulfur protein family.</text>
</comment>
<evidence type="ECO:0000256" key="6">
    <source>
        <dbReference type="ARBA" id="ARBA00023002"/>
    </source>
</evidence>
<proteinExistence type="inferred from homology"/>
<dbReference type="AlphaFoldDB" id="A0A8K0MRD9"/>
<keyword evidence="8" id="KW-0411">Iron-sulfur</keyword>
<dbReference type="NCBIfam" id="TIGR00384">
    <property type="entry name" value="dhsB"/>
    <property type="match status" value="1"/>
</dbReference>
<keyword evidence="5" id="KW-0479">Metal-binding</keyword>
<evidence type="ECO:0000256" key="5">
    <source>
        <dbReference type="ARBA" id="ARBA00022723"/>
    </source>
</evidence>
<dbReference type="Gene3D" id="3.10.20.30">
    <property type="match status" value="1"/>
</dbReference>
<dbReference type="Proteomes" id="UP000796880">
    <property type="component" value="Unassembled WGS sequence"/>
</dbReference>
<dbReference type="Gene3D" id="1.10.1060.10">
    <property type="entry name" value="Alpha-helical ferredoxin"/>
    <property type="match status" value="1"/>
</dbReference>
<evidence type="ECO:0000256" key="9">
    <source>
        <dbReference type="ARBA" id="ARBA00034078"/>
    </source>
</evidence>
<organism evidence="11 12">
    <name type="scientific">Rhamnella rubrinervis</name>
    <dbReference type="NCBI Taxonomy" id="2594499"/>
    <lineage>
        <taxon>Eukaryota</taxon>
        <taxon>Viridiplantae</taxon>
        <taxon>Streptophyta</taxon>
        <taxon>Embryophyta</taxon>
        <taxon>Tracheophyta</taxon>
        <taxon>Spermatophyta</taxon>
        <taxon>Magnoliopsida</taxon>
        <taxon>eudicotyledons</taxon>
        <taxon>Gunneridae</taxon>
        <taxon>Pentapetalae</taxon>
        <taxon>rosids</taxon>
        <taxon>fabids</taxon>
        <taxon>Rosales</taxon>
        <taxon>Rhamnaceae</taxon>
        <taxon>rhamnoid group</taxon>
        <taxon>Rhamneae</taxon>
        <taxon>Rhamnella</taxon>
    </lineage>
</organism>
<feature type="domain" description="Succinate dehydogenase/fumarate reductase N-terminal" evidence="10">
    <location>
        <begin position="115"/>
        <end position="206"/>
    </location>
</feature>
<sequence length="333" mass="38520">MTMAKTGITVRTEECQEGILCEVYHLYINDSKKNDSKEFELVFSQIRIGDKEKAIFQARWKEYWEVHDPELLVVRWMEMGGWAASLSIPRPGEFSVHGDSTRLPKLFITDWWNPEKPQLQEYQINLKKCGPMVLDALIKIKNEMDSKLVFRHSCWEGIYWSCAMNIDGCNGFTCLTKIESGTSTTITLLPHMLVIKDLVVDMTNFYNQYKSKEPLLKRKNPPPVPRKEIPQSKKDRAKLEGMYECILCACFSTSCPSYCWNPESYLGPAALLHANWDGVSESQFNQVLNMELDQVIEVLRAEHCPLDLVTQINILCIFQACKFLDENWSPKLW</sequence>
<dbReference type="InterPro" id="IPR025192">
    <property type="entry name" value="Succ_DH/fum_Rdtase_N"/>
</dbReference>
<reference evidence="11" key="1">
    <citation type="submission" date="2020-03" db="EMBL/GenBank/DDBJ databases">
        <title>A high-quality chromosome-level genome assembly of a woody plant with both climbing and erect habits, Rhamnella rubrinervis.</title>
        <authorList>
            <person name="Lu Z."/>
            <person name="Yang Y."/>
            <person name="Zhu X."/>
            <person name="Sun Y."/>
        </authorList>
    </citation>
    <scope>NUCLEOTIDE SEQUENCE</scope>
    <source>
        <strain evidence="11">BYM</strain>
        <tissue evidence="11">Leaf</tissue>
    </source>
</reference>
<evidence type="ECO:0000256" key="1">
    <source>
        <dbReference type="ARBA" id="ARBA00001927"/>
    </source>
</evidence>
<dbReference type="Pfam" id="PF13085">
    <property type="entry name" value="Fer2_3"/>
    <property type="match status" value="1"/>
</dbReference>
<dbReference type="InterPro" id="IPR009051">
    <property type="entry name" value="Helical_ferredxn"/>
</dbReference>
<dbReference type="PANTHER" id="PTHR11921:SF29">
    <property type="entry name" value="SUCCINATE DEHYDROGENASE [UBIQUINONE] IRON-SULFUR SUBUNIT, MITOCHONDRIAL"/>
    <property type="match status" value="1"/>
</dbReference>
<dbReference type="InterPro" id="IPR050573">
    <property type="entry name" value="SDH/FRD_Iron-Sulfur"/>
</dbReference>
<evidence type="ECO:0000256" key="4">
    <source>
        <dbReference type="ARBA" id="ARBA00022485"/>
    </source>
</evidence>
<evidence type="ECO:0000256" key="7">
    <source>
        <dbReference type="ARBA" id="ARBA00023004"/>
    </source>
</evidence>
<dbReference type="InterPro" id="IPR012675">
    <property type="entry name" value="Beta-grasp_dom_sf"/>
</dbReference>
<dbReference type="GO" id="GO:0046872">
    <property type="term" value="F:metal ion binding"/>
    <property type="evidence" value="ECO:0007669"/>
    <property type="project" value="UniProtKB-KW"/>
</dbReference>
<comment type="caution">
    <text evidence="11">The sequence shown here is derived from an EMBL/GenBank/DDBJ whole genome shotgun (WGS) entry which is preliminary data.</text>
</comment>
<dbReference type="GO" id="GO:0016491">
    <property type="term" value="F:oxidoreductase activity"/>
    <property type="evidence" value="ECO:0007669"/>
    <property type="project" value="UniProtKB-KW"/>
</dbReference>